<dbReference type="PANTHER" id="PTHR46600">
    <property type="entry name" value="THAP DOMAIN-CONTAINING"/>
    <property type="match status" value="1"/>
</dbReference>
<dbReference type="InterPro" id="IPR038441">
    <property type="entry name" value="THAP_Znf_sf"/>
</dbReference>
<keyword evidence="3" id="KW-0479">Metal-binding</keyword>
<evidence type="ECO:0000256" key="7">
    <source>
        <dbReference type="ARBA" id="ARBA00023054"/>
    </source>
</evidence>
<protein>
    <submittedName>
        <fullName evidence="14">Zinc finger, C2CH-type</fullName>
    </submittedName>
</protein>
<evidence type="ECO:0000256" key="1">
    <source>
        <dbReference type="ARBA" id="ARBA00004642"/>
    </source>
</evidence>
<organism evidence="14 15">
    <name type="scientific">Cinara cedri</name>
    <dbReference type="NCBI Taxonomy" id="506608"/>
    <lineage>
        <taxon>Eukaryota</taxon>
        <taxon>Metazoa</taxon>
        <taxon>Ecdysozoa</taxon>
        <taxon>Arthropoda</taxon>
        <taxon>Hexapoda</taxon>
        <taxon>Insecta</taxon>
        <taxon>Pterygota</taxon>
        <taxon>Neoptera</taxon>
        <taxon>Paraneoptera</taxon>
        <taxon>Hemiptera</taxon>
        <taxon>Sternorrhyncha</taxon>
        <taxon>Aphidomorpha</taxon>
        <taxon>Aphidoidea</taxon>
        <taxon>Aphididae</taxon>
        <taxon>Lachninae</taxon>
        <taxon>Cinara</taxon>
    </lineage>
</organism>
<sequence>MVNYCCITDCQTRRLSNVKCSLFKFPKCDYLRNEWIQIVNKINGKLTKPTFVCEKHFDPENVIRSYSLEDLINKNEVDYVPRRKKPRLRENTIPSIFKNINENKTDEPSYSQYRSGPLSLLQDLIREEVLEAGQDILSPQTPDSLCEKELIWSEENSCTTQSEHIDKTLLESEFTYQNKLIDSLLSLQLYLEYINLPSGWNLFSDKTGLSFYFLKHGITSGIKLEIEKQIVFTHDSKINYYVNNKLLEKQNDDLFNLAYAFQTQDLERTLSIFSSKCVCVGGPSKIDYPGITDKYGEIDSNNIWYHSYCPKIVEPNKERCNFCTNLVYRFSAHKLDQNGK</sequence>
<dbReference type="GO" id="GO:0008270">
    <property type="term" value="F:zinc ion binding"/>
    <property type="evidence" value="ECO:0007669"/>
    <property type="project" value="UniProtKB-KW"/>
</dbReference>
<keyword evidence="4 12" id="KW-0863">Zinc-finger</keyword>
<dbReference type="PANTHER" id="PTHR46600:SF1">
    <property type="entry name" value="THAP DOMAIN-CONTAINING PROTEIN 1"/>
    <property type="match status" value="1"/>
</dbReference>
<accession>A0A5E4MUH1</accession>
<dbReference type="GO" id="GO:0043565">
    <property type="term" value="F:sequence-specific DNA binding"/>
    <property type="evidence" value="ECO:0007669"/>
    <property type="project" value="InterPro"/>
</dbReference>
<reference evidence="14 15" key="1">
    <citation type="submission" date="2019-08" db="EMBL/GenBank/DDBJ databases">
        <authorList>
            <person name="Alioto T."/>
            <person name="Alioto T."/>
            <person name="Gomez Garrido J."/>
        </authorList>
    </citation>
    <scope>NUCLEOTIDE SEQUENCE [LARGE SCALE GENOMIC DNA]</scope>
</reference>
<keyword evidence="11" id="KW-0131">Cell cycle</keyword>
<keyword evidence="8 12" id="KW-0238">DNA-binding</keyword>
<name>A0A5E4MUH1_9HEMI</name>
<keyword evidence="15" id="KW-1185">Reference proteome</keyword>
<evidence type="ECO:0000256" key="12">
    <source>
        <dbReference type="PROSITE-ProRule" id="PRU00309"/>
    </source>
</evidence>
<evidence type="ECO:0000313" key="14">
    <source>
        <dbReference type="EMBL" id="VVC35913.1"/>
    </source>
</evidence>
<evidence type="ECO:0000256" key="9">
    <source>
        <dbReference type="ARBA" id="ARBA00023163"/>
    </source>
</evidence>
<dbReference type="SUPFAM" id="SSF57716">
    <property type="entry name" value="Glucocorticoid receptor-like (DNA-binding domain)"/>
    <property type="match status" value="1"/>
</dbReference>
<dbReference type="Proteomes" id="UP000325440">
    <property type="component" value="Unassembled WGS sequence"/>
</dbReference>
<evidence type="ECO:0000256" key="11">
    <source>
        <dbReference type="ARBA" id="ARBA00023306"/>
    </source>
</evidence>
<dbReference type="InterPro" id="IPR006612">
    <property type="entry name" value="THAP_Znf"/>
</dbReference>
<proteinExistence type="inferred from homology"/>
<dbReference type="InterPro" id="IPR026516">
    <property type="entry name" value="THAP1/10"/>
</dbReference>
<dbReference type="Gene3D" id="6.20.210.20">
    <property type="entry name" value="THAP domain"/>
    <property type="match status" value="1"/>
</dbReference>
<dbReference type="AlphaFoldDB" id="A0A5E4MUH1"/>
<evidence type="ECO:0000256" key="10">
    <source>
        <dbReference type="ARBA" id="ARBA00023242"/>
    </source>
</evidence>
<dbReference type="OrthoDB" id="6599365at2759"/>
<evidence type="ECO:0000256" key="8">
    <source>
        <dbReference type="ARBA" id="ARBA00023125"/>
    </source>
</evidence>
<evidence type="ECO:0000313" key="15">
    <source>
        <dbReference type="Proteomes" id="UP000325440"/>
    </source>
</evidence>
<keyword evidence="5" id="KW-0862">Zinc</keyword>
<dbReference type="SMART" id="SM00692">
    <property type="entry name" value="DM3"/>
    <property type="match status" value="1"/>
</dbReference>
<comment type="similarity">
    <text evidence="2">Belongs to the THAP1 family.</text>
</comment>
<evidence type="ECO:0000256" key="3">
    <source>
        <dbReference type="ARBA" id="ARBA00022723"/>
    </source>
</evidence>
<dbReference type="GO" id="GO:0005654">
    <property type="term" value="C:nucleoplasm"/>
    <property type="evidence" value="ECO:0007669"/>
    <property type="project" value="UniProtKB-SubCell"/>
</dbReference>
<comment type="subcellular location">
    <subcellularLocation>
        <location evidence="1">Nucleus</location>
        <location evidence="1">Nucleoplasm</location>
    </subcellularLocation>
</comment>
<evidence type="ECO:0000256" key="2">
    <source>
        <dbReference type="ARBA" id="ARBA00006177"/>
    </source>
</evidence>
<keyword evidence="7" id="KW-0175">Coiled coil</keyword>
<dbReference type="Pfam" id="PF05485">
    <property type="entry name" value="THAP"/>
    <property type="match status" value="1"/>
</dbReference>
<dbReference type="PROSITE" id="PS50950">
    <property type="entry name" value="ZF_THAP"/>
    <property type="match status" value="1"/>
</dbReference>
<dbReference type="EMBL" id="CABPRJ010001429">
    <property type="protein sequence ID" value="VVC35913.1"/>
    <property type="molecule type" value="Genomic_DNA"/>
</dbReference>
<keyword evidence="10" id="KW-0539">Nucleus</keyword>
<evidence type="ECO:0000256" key="4">
    <source>
        <dbReference type="ARBA" id="ARBA00022771"/>
    </source>
</evidence>
<keyword evidence="9" id="KW-0804">Transcription</keyword>
<evidence type="ECO:0000259" key="13">
    <source>
        <dbReference type="PROSITE" id="PS50950"/>
    </source>
</evidence>
<evidence type="ECO:0000256" key="6">
    <source>
        <dbReference type="ARBA" id="ARBA00023015"/>
    </source>
</evidence>
<keyword evidence="6" id="KW-0805">Transcription regulation</keyword>
<evidence type="ECO:0000256" key="5">
    <source>
        <dbReference type="ARBA" id="ARBA00022833"/>
    </source>
</evidence>
<feature type="domain" description="THAP-type" evidence="13">
    <location>
        <begin position="1"/>
        <end position="97"/>
    </location>
</feature>
<gene>
    <name evidence="14" type="ORF">CINCED_3A014237</name>
</gene>